<dbReference type="Pfam" id="PF22124">
    <property type="entry name" value="Glyco_hydro_95_cat"/>
    <property type="match status" value="1"/>
</dbReference>
<keyword evidence="4" id="KW-1185">Reference proteome</keyword>
<name>A0A9X3F2M3_9BACT</name>
<evidence type="ECO:0000259" key="2">
    <source>
        <dbReference type="Pfam" id="PF22124"/>
    </source>
</evidence>
<dbReference type="EMBL" id="JAPOHD010000007">
    <property type="protein sequence ID" value="MCY1719380.1"/>
    <property type="molecule type" value="Genomic_DNA"/>
</dbReference>
<dbReference type="AlphaFoldDB" id="A0A9X3F2M3"/>
<evidence type="ECO:0000313" key="3">
    <source>
        <dbReference type="EMBL" id="MCY1719380.1"/>
    </source>
</evidence>
<dbReference type="InterPro" id="IPR012341">
    <property type="entry name" value="6hp_glycosidase-like_sf"/>
</dbReference>
<dbReference type="InterPro" id="IPR008928">
    <property type="entry name" value="6-hairpin_glycosidase_sf"/>
</dbReference>
<evidence type="ECO:0000259" key="1">
    <source>
        <dbReference type="Pfam" id="PF21307"/>
    </source>
</evidence>
<dbReference type="Gene3D" id="1.50.10.10">
    <property type="match status" value="1"/>
</dbReference>
<evidence type="ECO:0000313" key="4">
    <source>
        <dbReference type="Proteomes" id="UP001145087"/>
    </source>
</evidence>
<protein>
    <submittedName>
        <fullName evidence="3">Uncharacterized protein</fullName>
    </submittedName>
</protein>
<feature type="domain" description="Alpha fucosidase A-like C-terminal" evidence="1">
    <location>
        <begin position="720"/>
        <end position="807"/>
    </location>
</feature>
<comment type="caution">
    <text evidence="3">The sequence shown here is derived from an EMBL/GenBank/DDBJ whole genome shotgun (WGS) entry which is preliminary data.</text>
</comment>
<reference evidence="3" key="1">
    <citation type="submission" date="2022-11" db="EMBL/GenBank/DDBJ databases">
        <title>Marilongibacter aestuarii gen. nov., sp. nov., isolated from tidal flat sediment.</title>
        <authorList>
            <person name="Jiayan W."/>
        </authorList>
    </citation>
    <scope>NUCLEOTIDE SEQUENCE</scope>
    <source>
        <strain evidence="3">Z1-6</strain>
    </source>
</reference>
<accession>A0A9X3F2M3</accession>
<organism evidence="3 4">
    <name type="scientific">Draconibacterium aestuarii</name>
    <dbReference type="NCBI Taxonomy" id="2998507"/>
    <lineage>
        <taxon>Bacteria</taxon>
        <taxon>Pseudomonadati</taxon>
        <taxon>Bacteroidota</taxon>
        <taxon>Bacteroidia</taxon>
        <taxon>Marinilabiliales</taxon>
        <taxon>Prolixibacteraceae</taxon>
        <taxon>Draconibacterium</taxon>
    </lineage>
</organism>
<dbReference type="Pfam" id="PF21307">
    <property type="entry name" value="Glyco_hydro_95_C"/>
    <property type="match status" value="1"/>
</dbReference>
<dbReference type="InterPro" id="IPR049053">
    <property type="entry name" value="AFCA-like_C"/>
</dbReference>
<gene>
    <name evidence="3" type="ORF">OU798_03450</name>
</gene>
<dbReference type="RefSeq" id="WP_343331718.1">
    <property type="nucleotide sequence ID" value="NZ_JAPOHD010000007.1"/>
</dbReference>
<dbReference type="Proteomes" id="UP001145087">
    <property type="component" value="Unassembled WGS sequence"/>
</dbReference>
<dbReference type="CDD" id="cd23432">
    <property type="entry name" value="beta-trefoil_Ricin_EndoBetaGal-like"/>
    <property type="match status" value="1"/>
</dbReference>
<dbReference type="SUPFAM" id="SSF48208">
    <property type="entry name" value="Six-hairpin glycosidases"/>
    <property type="match status" value="1"/>
</dbReference>
<sequence>MATKKGTAKDSFRYEQDMEKAELRMDVTIDGNPVEMTAYTAIHDPVMVLKVTNRSKQPVSFKAKAWSAMEIPHQEKLVNGSYSYPVTIGAYTTTTSWADKLYDAEGMLKVGSPNIQERKYWFFENVRAGVFNLKNAETGNYAMVGDDDDDRNVYCKKIKDPKADSRACWKLGKGPRGRPSIINVAAKKQIFIETDKEVTQSDEVCLYLPDELPGMSWAGAHHIKNGGWQFDVIPGVALPKVSGNNGTVCWSGREYVQGAYGACGIVAFRLLDGDVTAVNASTIEFALKPGDCTTLIVAVEGEGGLRDEIKQSEHWKEAAALRLRSLKPSAPELWSQERLAWWKEFWLKSYVDLNDKLMNQYWYGAYYALASCSRGKHECPGLWGGINSDLNWWGNGKTSNYNSESPFYGVYSGNRPELAQPYYLNMLYHLLHGIRYAHAAGYKGMMLPRGIGPMGFHGSQPNMIPVAPQKNRQKLPNDQLDNPAFLAINFINHYYYTLDYTFLREQAYPFMIAAISFYEDYLIFENGRYVLVDSAARENFNSRNCAYALGMIKFLAKACIIASKDLGVDSQRRDKWQHIFDHMSNYPTSKVGKMTVFKEQENLDRISLENNGVGDNPAHLQMIFPAEDIGLDSDPELLQIARNTIHHMNSDPNNTTWMHGNAFPNIFAQATRIGWDADDLYKNLRACINAKMRPNATVREHGGGIETSGGTEAINAMLLQSHEDVLRLFPAWPKSKPAQFSTLRAKGAFLVSSEFTNGKVQYVEIISEKGRDCIIVNPWPGKSVQVFRNGKVSEVVNGARFTLKTKKADIIILRPKDKNIFDRSLTKLATKK</sequence>
<dbReference type="InterPro" id="IPR054363">
    <property type="entry name" value="GH95_cat"/>
</dbReference>
<dbReference type="GO" id="GO:0005975">
    <property type="term" value="P:carbohydrate metabolic process"/>
    <property type="evidence" value="ECO:0007669"/>
    <property type="project" value="InterPro"/>
</dbReference>
<dbReference type="PANTHER" id="PTHR31084:SF0">
    <property type="entry name" value="ALPHA-L-FUCOSIDASE 2"/>
    <property type="match status" value="1"/>
</dbReference>
<proteinExistence type="predicted"/>
<feature type="domain" description="Glycosyl hydrolase family 95 catalytic" evidence="2">
    <location>
        <begin position="353"/>
        <end position="695"/>
    </location>
</feature>
<dbReference type="PANTHER" id="PTHR31084">
    <property type="entry name" value="ALPHA-L-FUCOSIDASE 2"/>
    <property type="match status" value="1"/>
</dbReference>
<dbReference type="GO" id="GO:0004560">
    <property type="term" value="F:alpha-L-fucosidase activity"/>
    <property type="evidence" value="ECO:0007669"/>
    <property type="project" value="TreeGrafter"/>
</dbReference>